<evidence type="ECO:0000313" key="6">
    <source>
        <dbReference type="EMBL" id="MDT0440126.1"/>
    </source>
</evidence>
<keyword evidence="7" id="KW-1185">Reference proteome</keyword>
<dbReference type="InterPro" id="IPR023213">
    <property type="entry name" value="CAT-like_dom_sf"/>
</dbReference>
<dbReference type="PANTHER" id="PTHR45527">
    <property type="entry name" value="NONRIBOSOMAL PEPTIDE SYNTHETASE"/>
    <property type="match status" value="1"/>
</dbReference>
<dbReference type="PROSITE" id="PS50075">
    <property type="entry name" value="CARRIER"/>
    <property type="match status" value="1"/>
</dbReference>
<dbReference type="Pfam" id="PF00550">
    <property type="entry name" value="PP-binding"/>
    <property type="match status" value="1"/>
</dbReference>
<evidence type="ECO:0000256" key="1">
    <source>
        <dbReference type="ARBA" id="ARBA00001957"/>
    </source>
</evidence>
<dbReference type="SUPFAM" id="SSF47336">
    <property type="entry name" value="ACP-like"/>
    <property type="match status" value="1"/>
</dbReference>
<feature type="compositionally biased region" description="Low complexity" evidence="4">
    <location>
        <begin position="1"/>
        <end position="19"/>
    </location>
</feature>
<dbReference type="PROSITE" id="PS00012">
    <property type="entry name" value="PHOSPHOPANTETHEINE"/>
    <property type="match status" value="1"/>
</dbReference>
<dbReference type="AlphaFoldDB" id="A0ABD5EZB7"/>
<organism evidence="6 7">
    <name type="scientific">Streptomyces doudnae</name>
    <dbReference type="NCBI Taxonomy" id="3075536"/>
    <lineage>
        <taxon>Bacteria</taxon>
        <taxon>Bacillati</taxon>
        <taxon>Actinomycetota</taxon>
        <taxon>Actinomycetes</taxon>
        <taxon>Kitasatosporales</taxon>
        <taxon>Streptomycetaceae</taxon>
        <taxon>Streptomyces</taxon>
    </lineage>
</organism>
<dbReference type="InterPro" id="IPR029058">
    <property type="entry name" value="AB_hydrolase_fold"/>
</dbReference>
<dbReference type="Pfam" id="PF00668">
    <property type="entry name" value="Condensation"/>
    <property type="match status" value="1"/>
</dbReference>
<comment type="caution">
    <text evidence="6">The sequence shown here is derived from an EMBL/GenBank/DDBJ whole genome shotgun (WGS) entry which is preliminary data.</text>
</comment>
<gene>
    <name evidence="6" type="ORF">RM877_36260</name>
</gene>
<feature type="domain" description="Carrier" evidence="5">
    <location>
        <begin position="458"/>
        <end position="533"/>
    </location>
</feature>
<dbReference type="SUPFAM" id="SSF52777">
    <property type="entry name" value="CoA-dependent acyltransferases"/>
    <property type="match status" value="2"/>
</dbReference>
<evidence type="ECO:0000256" key="3">
    <source>
        <dbReference type="ARBA" id="ARBA00022553"/>
    </source>
</evidence>
<dbReference type="RefSeq" id="WP_093836490.1">
    <property type="nucleotide sequence ID" value="NZ_JAVRES010000037.1"/>
</dbReference>
<feature type="region of interest" description="Disordered" evidence="4">
    <location>
        <begin position="1"/>
        <end position="20"/>
    </location>
</feature>
<accession>A0ABD5EZB7</accession>
<name>A0ABD5EZB7_9ACTN</name>
<dbReference type="InterPro" id="IPR036736">
    <property type="entry name" value="ACP-like_sf"/>
</dbReference>
<keyword evidence="3" id="KW-0597">Phosphoprotein</keyword>
<dbReference type="InterPro" id="IPR009081">
    <property type="entry name" value="PP-bd_ACP"/>
</dbReference>
<evidence type="ECO:0000256" key="4">
    <source>
        <dbReference type="SAM" id="MobiDB-lite"/>
    </source>
</evidence>
<dbReference type="Gene3D" id="3.30.559.30">
    <property type="entry name" value="Nonribosomal peptide synthetase, condensation domain"/>
    <property type="match status" value="1"/>
</dbReference>
<keyword evidence="2" id="KW-0596">Phosphopantetheine</keyword>
<comment type="cofactor">
    <cofactor evidence="1">
        <name>pantetheine 4'-phosphate</name>
        <dbReference type="ChEBI" id="CHEBI:47942"/>
    </cofactor>
</comment>
<evidence type="ECO:0000259" key="5">
    <source>
        <dbReference type="PROSITE" id="PS50075"/>
    </source>
</evidence>
<dbReference type="InterPro" id="IPR006162">
    <property type="entry name" value="Ppantetheine_attach_site"/>
</dbReference>
<proteinExistence type="predicted"/>
<evidence type="ECO:0000313" key="7">
    <source>
        <dbReference type="Proteomes" id="UP001183535"/>
    </source>
</evidence>
<dbReference type="GO" id="GO:0008610">
    <property type="term" value="P:lipid biosynthetic process"/>
    <property type="evidence" value="ECO:0007669"/>
    <property type="project" value="UniProtKB-ARBA"/>
</dbReference>
<dbReference type="CDD" id="cd19531">
    <property type="entry name" value="LCL_NRPS-like"/>
    <property type="match status" value="1"/>
</dbReference>
<reference evidence="7" key="1">
    <citation type="submission" date="2023-07" db="EMBL/GenBank/DDBJ databases">
        <title>30 novel species of actinomycetes from the DSMZ collection.</title>
        <authorList>
            <person name="Nouioui I."/>
        </authorList>
    </citation>
    <scope>NUCLEOTIDE SEQUENCE [LARGE SCALE GENOMIC DNA]</scope>
    <source>
        <strain evidence="7">DSM 41981</strain>
    </source>
</reference>
<evidence type="ECO:0000256" key="2">
    <source>
        <dbReference type="ARBA" id="ARBA00022450"/>
    </source>
</evidence>
<dbReference type="InterPro" id="IPR001242">
    <property type="entry name" value="Condensation_dom"/>
</dbReference>
<dbReference type="Gene3D" id="3.40.50.1820">
    <property type="entry name" value="alpha/beta hydrolase"/>
    <property type="match status" value="1"/>
</dbReference>
<feature type="region of interest" description="Disordered" evidence="4">
    <location>
        <begin position="436"/>
        <end position="461"/>
    </location>
</feature>
<dbReference type="PANTHER" id="PTHR45527:SF1">
    <property type="entry name" value="FATTY ACID SYNTHASE"/>
    <property type="match status" value="1"/>
</dbReference>
<protein>
    <submittedName>
        <fullName evidence="6">Condensation domain-containing protein</fullName>
    </submittedName>
</protein>
<feature type="compositionally biased region" description="Low complexity" evidence="4">
    <location>
        <begin position="442"/>
        <end position="461"/>
    </location>
</feature>
<dbReference type="EMBL" id="JAVRES010000037">
    <property type="protein sequence ID" value="MDT0440126.1"/>
    <property type="molecule type" value="Genomic_DNA"/>
</dbReference>
<dbReference type="Proteomes" id="UP001183535">
    <property type="component" value="Unassembled WGS sequence"/>
</dbReference>
<sequence length="540" mass="58118">MTGPRAATAADPPATTGEPVTAPASYAQERAWLAACLTHDTPTYCAVDEFPVHAGVTEDDLARALAVLTERHEPLRTVLRTVDGRLTQDVYPRLEPPVDHLDLSGHDHAARTEERRSLRARLARHPFDPLHAPLWRATVLKLGEGVWSVLFAAHHTVYDTASRFNVHAELTELCAAAEEGRAPRLPPLPFGYGAYARRERERLTPGRRAGLAAHWRAHLDGLPPVHPLPLDRPRPRARAFQGAEVRTALPVDVTAALTAAAHRHGTRPAMLFLAAYTALLHHHSGADDLAVGLPVTNRADPGTRSMVGTFVNMRVLRADLTGDPDLTELVRRTTAAVRAGERHDIPFQALVELLPAPRLPGVPPVYQLAFNHTPAGILGAPVSSCEEDLLLDVADGTARLVYDTALFDRTTADTLLADYVRMLATLLDAPGTRLSRLRATPRTRNAPAPADPAPAATAPSGAAQKRVAAVWEEVLGTGVTDVHQDFFALGGHSLQALRILARLTGGHTTAPTLRTFFADPTVAGLAAALAPTDPGRTAWR</sequence>
<dbReference type="Gene3D" id="3.30.559.10">
    <property type="entry name" value="Chloramphenicol acetyltransferase-like domain"/>
    <property type="match status" value="1"/>
</dbReference>